<accession>A0A1H3N7D5</accession>
<dbReference type="InterPro" id="IPR047960">
    <property type="entry name" value="Transpos_IS1380"/>
</dbReference>
<dbReference type="Proteomes" id="UP000198640">
    <property type="component" value="Unassembled WGS sequence"/>
</dbReference>
<dbReference type="RefSeq" id="WP_090415566.1">
    <property type="nucleotide sequence ID" value="NZ_FNOY01000069.1"/>
</dbReference>
<dbReference type="STRING" id="44576.SAMN05421881_10696"/>
<reference evidence="2 3" key="1">
    <citation type="submission" date="2016-10" db="EMBL/GenBank/DDBJ databases">
        <authorList>
            <person name="de Groot N.N."/>
        </authorList>
    </citation>
    <scope>NUCLEOTIDE SEQUENCE [LARGE SCALE GENOMIC DNA]</scope>
    <source>
        <strain evidence="2 3">Nm1</strain>
    </source>
</reference>
<name>A0A1H3N7D5_9PROT</name>
<dbReference type="InterPro" id="IPR025668">
    <property type="entry name" value="Tnp_DDE_dom"/>
</dbReference>
<organism evidence="2 3">
    <name type="scientific">Nitrosomonas halophila</name>
    <dbReference type="NCBI Taxonomy" id="44576"/>
    <lineage>
        <taxon>Bacteria</taxon>
        <taxon>Pseudomonadati</taxon>
        <taxon>Pseudomonadota</taxon>
        <taxon>Betaproteobacteria</taxon>
        <taxon>Nitrosomonadales</taxon>
        <taxon>Nitrosomonadaceae</taxon>
        <taxon>Nitrosomonas</taxon>
    </lineage>
</organism>
<proteinExistence type="predicted"/>
<dbReference type="OrthoDB" id="8546611at2"/>
<gene>
    <name evidence="2" type="ORF">SAMN05421881_10696</name>
</gene>
<evidence type="ECO:0000259" key="1">
    <source>
        <dbReference type="Pfam" id="PF13701"/>
    </source>
</evidence>
<keyword evidence="3" id="KW-1185">Reference proteome</keyword>
<feature type="domain" description="Transposase DDE" evidence="1">
    <location>
        <begin position="4"/>
        <end position="275"/>
    </location>
</feature>
<dbReference type="NCBIfam" id="NF033539">
    <property type="entry name" value="transpos_IS1380"/>
    <property type="match status" value="1"/>
</dbReference>
<protein>
    <submittedName>
        <fullName evidence="2">Transposase DDE domain group 1</fullName>
    </submittedName>
</protein>
<dbReference type="Pfam" id="PF13701">
    <property type="entry name" value="DDE_Tnp_1_4"/>
    <property type="match status" value="1"/>
</dbReference>
<dbReference type="AlphaFoldDB" id="A0A1H3N7D5"/>
<evidence type="ECO:0000313" key="3">
    <source>
        <dbReference type="Proteomes" id="UP000198640"/>
    </source>
</evidence>
<evidence type="ECO:0000313" key="2">
    <source>
        <dbReference type="EMBL" id="SDY84782.1"/>
    </source>
</evidence>
<dbReference type="EMBL" id="FNOY01000069">
    <property type="protein sequence ID" value="SDY84782.1"/>
    <property type="molecule type" value="Genomic_DNA"/>
</dbReference>
<sequence length="346" mass="39795">MEFELRFTDKEITAWDGMGLMKRMLNRTGFDSAMEVCDLPQPGSNRGYSPTQLIVQFMLSVWCGANRFEHSEVTRHDPVLQKLFGFKRMANFKAIMRFFRKFDQATTMHVFGRLYRWFFGKLQLNHLTLDLDSTVMTRYGEQEGAARGYNPRKPGRYSHHPLMAFIADARMIANLWLRPGNSHSANNALAFLDDTLDKLGGKQVALLRADSGFSDAAFLNDLDQRSTHYLIALKLNQPLQNALVDQTGWWVLDEGIEVIAFDYQAPCWDKPRRIVGIRQKIDVRPDAKGKQLSLFADDPALACYRFGALVTDLDLSAEELWRQMSWYSILFHSNMPLVTNHWPTTL</sequence>